<organism evidence="7 8">
    <name type="scientific">Daucus carota subsp. sativus</name>
    <name type="common">Carrot</name>
    <dbReference type="NCBI Taxonomy" id="79200"/>
    <lineage>
        <taxon>Eukaryota</taxon>
        <taxon>Viridiplantae</taxon>
        <taxon>Streptophyta</taxon>
        <taxon>Embryophyta</taxon>
        <taxon>Tracheophyta</taxon>
        <taxon>Spermatophyta</taxon>
        <taxon>Magnoliopsida</taxon>
        <taxon>eudicotyledons</taxon>
        <taxon>Gunneridae</taxon>
        <taxon>Pentapetalae</taxon>
        <taxon>asterids</taxon>
        <taxon>campanulids</taxon>
        <taxon>Apiales</taxon>
        <taxon>Apiaceae</taxon>
        <taxon>Apioideae</taxon>
        <taxon>Scandiceae</taxon>
        <taxon>Daucinae</taxon>
        <taxon>Daucus</taxon>
        <taxon>Daucus sect. Daucus</taxon>
    </lineage>
</organism>
<evidence type="ECO:0000313" key="7">
    <source>
        <dbReference type="EMBL" id="WOH05218.1"/>
    </source>
</evidence>
<reference evidence="7" key="1">
    <citation type="journal article" date="2016" name="Nat. Genet.">
        <title>A high-quality carrot genome assembly provides new insights into carotenoid accumulation and asterid genome evolution.</title>
        <authorList>
            <person name="Iorizzo M."/>
            <person name="Ellison S."/>
            <person name="Senalik D."/>
            <person name="Zeng P."/>
            <person name="Satapoomin P."/>
            <person name="Huang J."/>
            <person name="Bowman M."/>
            <person name="Iovene M."/>
            <person name="Sanseverino W."/>
            <person name="Cavagnaro P."/>
            <person name="Yildiz M."/>
            <person name="Macko-Podgorni A."/>
            <person name="Moranska E."/>
            <person name="Grzebelus E."/>
            <person name="Grzebelus D."/>
            <person name="Ashrafi H."/>
            <person name="Zheng Z."/>
            <person name="Cheng S."/>
            <person name="Spooner D."/>
            <person name="Van Deynze A."/>
            <person name="Simon P."/>
        </authorList>
    </citation>
    <scope>NUCLEOTIDE SEQUENCE</scope>
    <source>
        <tissue evidence="7">Leaf</tissue>
    </source>
</reference>
<keyword evidence="8" id="KW-1185">Reference proteome</keyword>
<dbReference type="Pfam" id="PF10193">
    <property type="entry name" value="Telomere_reg-2"/>
    <property type="match status" value="1"/>
</dbReference>
<dbReference type="InterPro" id="IPR016024">
    <property type="entry name" value="ARM-type_fold"/>
</dbReference>
<dbReference type="EMBL" id="CP093348">
    <property type="protein sequence ID" value="WOH05218.1"/>
    <property type="molecule type" value="Genomic_DNA"/>
</dbReference>
<evidence type="ECO:0000259" key="6">
    <source>
        <dbReference type="Pfam" id="PF25320"/>
    </source>
</evidence>
<sequence length="1090" mass="121676">MEESRAVQTKKKQLEKTLLNKVEQVISSINAAKHVDDVILSLHSLASLLFPLDSRAFSGSIDQRYRDQVLSTKAPSVEERENWWEVFYGGASFPTLSRLLLYDVALNWLPCFPISSRKHVYDVFFVSGRTSEVVQTLVVALQQNGNGKLDNSPICSNAERLVALCLLESNGVLQIAREFSGSCSSEGLRDVQRKADISRIAQLVTSIPDKARVEAPNLFFKQITIQLLNVAEELKTNFCNGKVVLHKTDVDGAIIFVGEIFSRICRRGSADVLLSKLVPGVLKYVRGFLLFKADLSSNEIEPVPVSGFWSKIIGAIKDPYTVKRISEQILRHLATQDISDVEAYWILWLLFHQSYENQASIRSMFVEDFLFWKVFPVRCLRWILQFAILKCPPDAASLAKGCNRGLVETMQHLVTVWSKREFVQSASVEQQAYITAAVGLSLEQMSKEDLDTTKDALQFILQGVSCRLESPSHLIRKMASCVALIFSKVIDPKNPLYLDDLSPEEKIDWEFGTVTSENGSLASTNVIGKDTDEVKGYGALEKDVKTSRDGVSSEDTKRKKSEFVLVDPDEVIDPAVLNNELISDEEGYDDDAVEDSETSSNSSLQPYDLSDDDTDLKKNFSQLVDVIGALRKSDDADGVERALNVAEKLIRASPDELKYVAGDLSRTLVQARCFDSSTDGEEDSAEEKRQKALVALIAMSPLECLDTLNKLLYSPNLDVSQRIMILDVMTDAAQELSHARTTKPKALSRAQISTISETQPWFMPSSVGPPGAGSWREISRPETPLNWSHSYERELPSVPGKLEKGKSRRWSSRLEKTDQLEWSENRFPQYAAAFMLPSMQGFDKKRHGVDLLGRDFIVLGKLVYMLGVCMKSAAMHPEASALALPLMDMLSSRALCHHAESYVRRSVLFAASCILVALHPSYVASALVEGNSDVSKGLEWIRTWALHVAESDTDRDCYTMAMACLQLHAEMALQASRAMESADSTSNGNIIEKPLLIYFRHIWDFNIIAKIEPSNFESLGTSGMSRLFFFKKSVLQDTLACLGFFPRNLPTSSIANTGRCNMVSANHVKRCHIHFRFSTTSTKNVVLDTF</sequence>
<evidence type="ECO:0000256" key="2">
    <source>
        <dbReference type="ARBA" id="ARBA00006133"/>
    </source>
</evidence>
<feature type="domain" description="Telomere length regulation protein conserved" evidence="5">
    <location>
        <begin position="622"/>
        <end position="733"/>
    </location>
</feature>
<evidence type="ECO:0008006" key="9">
    <source>
        <dbReference type="Google" id="ProtNLM"/>
    </source>
</evidence>
<dbReference type="InterPro" id="IPR051970">
    <property type="entry name" value="TEL2_Regulation"/>
</dbReference>
<dbReference type="Gene3D" id="1.25.40.720">
    <property type="entry name" value="Telomere length regulation protein 2, C-terminal domain"/>
    <property type="match status" value="1"/>
</dbReference>
<keyword evidence="3" id="KW-0963">Cytoplasm</keyword>
<dbReference type="InterPro" id="IPR038528">
    <property type="entry name" value="TEL2_C_sf"/>
</dbReference>
<dbReference type="GO" id="GO:0051083">
    <property type="term" value="P:'de novo' cotranslational protein folding"/>
    <property type="evidence" value="ECO:0007669"/>
    <property type="project" value="TreeGrafter"/>
</dbReference>
<dbReference type="InterPro" id="IPR057348">
    <property type="entry name" value="TELO2_ARM"/>
</dbReference>
<protein>
    <recommendedName>
        <fullName evidence="9">Telomere length regulation protein conserved domain-containing protein</fullName>
    </recommendedName>
</protein>
<reference evidence="7" key="2">
    <citation type="submission" date="2022-03" db="EMBL/GenBank/DDBJ databases">
        <title>Draft title - Genomic analysis of global carrot germplasm unveils the trajectory of domestication and the origin of high carotenoid orange carrot.</title>
        <authorList>
            <person name="Iorizzo M."/>
            <person name="Ellison S."/>
            <person name="Senalik D."/>
            <person name="Macko-Podgorni A."/>
            <person name="Grzebelus D."/>
            <person name="Bostan H."/>
            <person name="Rolling W."/>
            <person name="Curaba J."/>
            <person name="Simon P."/>
        </authorList>
    </citation>
    <scope>NUCLEOTIDE SEQUENCE</scope>
    <source>
        <tissue evidence="7">Leaf</tissue>
    </source>
</reference>
<evidence type="ECO:0000256" key="3">
    <source>
        <dbReference type="ARBA" id="ARBA00022490"/>
    </source>
</evidence>
<gene>
    <name evidence="7" type="ORF">DCAR_0624632</name>
</gene>
<dbReference type="GO" id="GO:0051879">
    <property type="term" value="F:Hsp90 protein binding"/>
    <property type="evidence" value="ECO:0007669"/>
    <property type="project" value="TreeGrafter"/>
</dbReference>
<dbReference type="PANTHER" id="PTHR15830">
    <property type="entry name" value="TELOMERE LENGTH REGULATION PROTEIN TEL2 FAMILY MEMBER"/>
    <property type="match status" value="1"/>
</dbReference>
<comment type="subcellular location">
    <subcellularLocation>
        <location evidence="1">Cytoplasm</location>
    </subcellularLocation>
</comment>
<comment type="similarity">
    <text evidence="2">Belongs to the TEL2 family.</text>
</comment>
<dbReference type="GO" id="GO:0042162">
    <property type="term" value="F:telomeric DNA binding"/>
    <property type="evidence" value="ECO:0007669"/>
    <property type="project" value="TreeGrafter"/>
</dbReference>
<evidence type="ECO:0000259" key="5">
    <source>
        <dbReference type="Pfam" id="PF10193"/>
    </source>
</evidence>
<dbReference type="AlphaFoldDB" id="A0AAF0XC66"/>
<evidence type="ECO:0000256" key="4">
    <source>
        <dbReference type="SAM" id="MobiDB-lite"/>
    </source>
</evidence>
<name>A0AAF0XC66_DAUCS</name>
<dbReference type="InterPro" id="IPR019337">
    <property type="entry name" value="Telomere_length_regulation_dom"/>
</dbReference>
<evidence type="ECO:0000313" key="8">
    <source>
        <dbReference type="Proteomes" id="UP000077755"/>
    </source>
</evidence>
<dbReference type="Proteomes" id="UP000077755">
    <property type="component" value="Chromosome 6"/>
</dbReference>
<feature type="domain" description="TELO2 ARM repeat" evidence="6">
    <location>
        <begin position="270"/>
        <end position="509"/>
    </location>
</feature>
<proteinExistence type="inferred from homology"/>
<feature type="region of interest" description="Disordered" evidence="4">
    <location>
        <begin position="583"/>
        <end position="611"/>
    </location>
</feature>
<feature type="compositionally biased region" description="Acidic residues" evidence="4">
    <location>
        <begin position="583"/>
        <end position="597"/>
    </location>
</feature>
<accession>A0AAF0XC66</accession>
<dbReference type="GO" id="GO:0005829">
    <property type="term" value="C:cytosol"/>
    <property type="evidence" value="ECO:0007669"/>
    <property type="project" value="TreeGrafter"/>
</dbReference>
<dbReference type="PANTHER" id="PTHR15830:SF10">
    <property type="entry name" value="TELOMERE LENGTH REGULATION PROTEIN TEL2 HOMOLOG"/>
    <property type="match status" value="1"/>
</dbReference>
<dbReference type="SUPFAM" id="SSF48371">
    <property type="entry name" value="ARM repeat"/>
    <property type="match status" value="1"/>
</dbReference>
<evidence type="ECO:0000256" key="1">
    <source>
        <dbReference type="ARBA" id="ARBA00004496"/>
    </source>
</evidence>
<dbReference type="Pfam" id="PF25320">
    <property type="entry name" value="TELO2_ARM"/>
    <property type="match status" value="1"/>
</dbReference>